<gene>
    <name evidence="1" type="ORF">M422DRAFT_68695</name>
</gene>
<reference evidence="1 2" key="1">
    <citation type="submission" date="2014-06" db="EMBL/GenBank/DDBJ databases">
        <title>Evolutionary Origins and Diversification of the Mycorrhizal Mutualists.</title>
        <authorList>
            <consortium name="DOE Joint Genome Institute"/>
            <consortium name="Mycorrhizal Genomics Consortium"/>
            <person name="Kohler A."/>
            <person name="Kuo A."/>
            <person name="Nagy L.G."/>
            <person name="Floudas D."/>
            <person name="Copeland A."/>
            <person name="Barry K.W."/>
            <person name="Cichocki N."/>
            <person name="Veneault-Fourrey C."/>
            <person name="LaButti K."/>
            <person name="Lindquist E.A."/>
            <person name="Lipzen A."/>
            <person name="Lundell T."/>
            <person name="Morin E."/>
            <person name="Murat C."/>
            <person name="Riley R."/>
            <person name="Ohm R."/>
            <person name="Sun H."/>
            <person name="Tunlid A."/>
            <person name="Henrissat B."/>
            <person name="Grigoriev I.V."/>
            <person name="Hibbett D.S."/>
            <person name="Martin F."/>
        </authorList>
    </citation>
    <scope>NUCLEOTIDE SEQUENCE [LARGE SCALE GENOMIC DNA]</scope>
    <source>
        <strain evidence="1 2">SS14</strain>
    </source>
</reference>
<proteinExistence type="predicted"/>
<evidence type="ECO:0000313" key="2">
    <source>
        <dbReference type="Proteomes" id="UP000054279"/>
    </source>
</evidence>
<dbReference type="AlphaFoldDB" id="A0A0C9VPU7"/>
<keyword evidence="2" id="KW-1185">Reference proteome</keyword>
<evidence type="ECO:0000313" key="1">
    <source>
        <dbReference type="EMBL" id="KIJ39881.1"/>
    </source>
</evidence>
<dbReference type="HOGENOM" id="CLU_1152377_0_0_1"/>
<dbReference type="Proteomes" id="UP000054279">
    <property type="component" value="Unassembled WGS sequence"/>
</dbReference>
<protein>
    <submittedName>
        <fullName evidence="1">Unplaced genomic scaffold SPHSTscaffold_73, whole genome shotgun sequence</fullName>
    </submittedName>
</protein>
<dbReference type="EMBL" id="KN837148">
    <property type="protein sequence ID" value="KIJ39881.1"/>
    <property type="molecule type" value="Genomic_DNA"/>
</dbReference>
<accession>A0A0C9VPU7</accession>
<sequence length="241" mass="25735">MVKPSALASELRALNIDTRVSGTVQTPTPATGTSTLAITPAIPFLDHANEILDNHTQDHTNTAEQRAPEGTESGGLRGVAMSEGDNATSCLPTMELDSQEIQMEDIDVRNDVGSPVVYGKIDGMAAGVREVGSPSPQTDSFRPNIHGNYSISAVIQPGVTPPQAVPNAASVADPVALPFQTPITKKISGVQMIDMDLFKWTDVDQTDRKDWLDGKQQQGGVRLGLSNVPREPALDILEAWQ</sequence>
<name>A0A0C9VPU7_SPHS4</name>
<organism evidence="1 2">
    <name type="scientific">Sphaerobolus stellatus (strain SS14)</name>
    <dbReference type="NCBI Taxonomy" id="990650"/>
    <lineage>
        <taxon>Eukaryota</taxon>
        <taxon>Fungi</taxon>
        <taxon>Dikarya</taxon>
        <taxon>Basidiomycota</taxon>
        <taxon>Agaricomycotina</taxon>
        <taxon>Agaricomycetes</taxon>
        <taxon>Phallomycetidae</taxon>
        <taxon>Geastrales</taxon>
        <taxon>Sphaerobolaceae</taxon>
        <taxon>Sphaerobolus</taxon>
    </lineage>
</organism>